<gene>
    <name evidence="2" type="ORF">SNE35_09000</name>
</gene>
<feature type="signal peptide" evidence="1">
    <location>
        <begin position="1"/>
        <end position="21"/>
    </location>
</feature>
<name>A0ABU5DEE3_9BURK</name>
<reference evidence="2 3" key="1">
    <citation type="submission" date="2023-11" db="EMBL/GenBank/DDBJ databases">
        <title>Paucibacter sp. nov., isolated from fresh soil in Korea.</title>
        <authorList>
            <person name="Le N.T.T."/>
        </authorList>
    </citation>
    <scope>NUCLEOTIDE SEQUENCE [LARGE SCALE GENOMIC DNA]</scope>
    <source>
        <strain evidence="2 3">R3-3</strain>
    </source>
</reference>
<sequence>MKAIRLCLVAWSCSVLGLAHADPSLLTLPCYGADGAPLAHTETFAIRAADLEAGRPPIKADAHDGKCAIALEPGAYWVKAQSPEWRSVPVLVRWPARSIDRVLTMIPMNGRDSARQQALSAMVRRDQEVRNALSDAQRAGDVDRVAQLEQDMRAVDSENESQLRQWLAESGFPRAADVGFSGVSDAWLLIQHSQMIADQLPAMRAAAEAGELARSNLALSEDRARMYAGQPQRYGSQLKSGTDGKLALYPLESAEQVDAWREAMDLEPLADYLKHFEH</sequence>
<evidence type="ECO:0000313" key="2">
    <source>
        <dbReference type="EMBL" id="MDY0744643.1"/>
    </source>
</evidence>
<dbReference type="InterPro" id="IPR046732">
    <property type="entry name" value="DUF6624"/>
</dbReference>
<dbReference type="EMBL" id="JAXCLA010000003">
    <property type="protein sequence ID" value="MDY0744643.1"/>
    <property type="molecule type" value="Genomic_DNA"/>
</dbReference>
<protein>
    <submittedName>
        <fullName evidence="2">DUF6624 domain-containing protein</fullName>
    </submittedName>
</protein>
<evidence type="ECO:0000313" key="3">
    <source>
        <dbReference type="Proteomes" id="UP001285263"/>
    </source>
</evidence>
<dbReference type="Pfam" id="PF20329">
    <property type="entry name" value="DUF6624"/>
    <property type="match status" value="1"/>
</dbReference>
<keyword evidence="1" id="KW-0732">Signal</keyword>
<organism evidence="2 3">
    <name type="scientific">Roseateles agri</name>
    <dbReference type="NCBI Taxonomy" id="3098619"/>
    <lineage>
        <taxon>Bacteria</taxon>
        <taxon>Pseudomonadati</taxon>
        <taxon>Pseudomonadota</taxon>
        <taxon>Betaproteobacteria</taxon>
        <taxon>Burkholderiales</taxon>
        <taxon>Sphaerotilaceae</taxon>
        <taxon>Roseateles</taxon>
    </lineage>
</organism>
<keyword evidence="3" id="KW-1185">Reference proteome</keyword>
<comment type="caution">
    <text evidence="2">The sequence shown here is derived from an EMBL/GenBank/DDBJ whole genome shotgun (WGS) entry which is preliminary data.</text>
</comment>
<accession>A0ABU5DEE3</accession>
<feature type="chain" id="PRO_5047337634" evidence="1">
    <location>
        <begin position="22"/>
        <end position="278"/>
    </location>
</feature>
<proteinExistence type="predicted"/>
<dbReference type="Proteomes" id="UP001285263">
    <property type="component" value="Unassembled WGS sequence"/>
</dbReference>
<evidence type="ECO:0000256" key="1">
    <source>
        <dbReference type="SAM" id="SignalP"/>
    </source>
</evidence>
<dbReference type="RefSeq" id="WP_320422558.1">
    <property type="nucleotide sequence ID" value="NZ_JAXCLA010000003.1"/>
</dbReference>